<protein>
    <recommendedName>
        <fullName evidence="4">DUF2267 domain-containing protein</fullName>
    </recommendedName>
</protein>
<evidence type="ECO:0000313" key="2">
    <source>
        <dbReference type="EMBL" id="AKU98910.1"/>
    </source>
</evidence>
<reference evidence="2 3" key="1">
    <citation type="submission" date="2015-08" db="EMBL/GenBank/DDBJ databases">
        <authorList>
            <person name="Babu N.S."/>
            <person name="Beckwith C.J."/>
            <person name="Beseler K.G."/>
            <person name="Brison A."/>
            <person name="Carone J.V."/>
            <person name="Caskin T.P."/>
            <person name="Diamond M."/>
            <person name="Durham M.E."/>
            <person name="Foxe J.M."/>
            <person name="Go M."/>
            <person name="Henderson B.A."/>
            <person name="Jones I.B."/>
            <person name="McGettigan J.A."/>
            <person name="Micheletti S.J."/>
            <person name="Nasrallah M.E."/>
            <person name="Ortiz D."/>
            <person name="Piller C.R."/>
            <person name="Privatt S.R."/>
            <person name="Schneider S.L."/>
            <person name="Sharp S."/>
            <person name="Smith T.C."/>
            <person name="Stanton J.D."/>
            <person name="Ullery H.E."/>
            <person name="Wilson R.J."/>
            <person name="Serrano M.G."/>
            <person name="Buck G."/>
            <person name="Lee V."/>
            <person name="Wang Y."/>
            <person name="Carvalho R."/>
            <person name="Voegtly L."/>
            <person name="Shi R."/>
            <person name="Duckworth R."/>
            <person name="Johnson A."/>
            <person name="Loviza R."/>
            <person name="Walstead R."/>
            <person name="Shah Z."/>
            <person name="Kiflezghi M."/>
            <person name="Wade K."/>
            <person name="Ball S.L."/>
            <person name="Bradley K.W."/>
            <person name="Asai D.J."/>
            <person name="Bowman C.A."/>
            <person name="Russell D.A."/>
            <person name="Pope W.H."/>
            <person name="Jacobs-Sera D."/>
            <person name="Hendrix R.W."/>
            <person name="Hatfull G.F."/>
        </authorList>
    </citation>
    <scope>NUCLEOTIDE SEQUENCE [LARGE SCALE GENOMIC DNA]</scope>
    <source>
        <strain evidence="2 3">DSM 27648</strain>
    </source>
</reference>
<gene>
    <name evidence="2" type="ORF">AKJ09_05574</name>
</gene>
<dbReference type="Gene3D" id="1.10.490.110">
    <property type="entry name" value="Uncharacterized conserved protein DUF2267"/>
    <property type="match status" value="1"/>
</dbReference>
<dbReference type="InterPro" id="IPR038282">
    <property type="entry name" value="DUF2267_sf"/>
</dbReference>
<feature type="region of interest" description="Disordered" evidence="1">
    <location>
        <begin position="157"/>
        <end position="241"/>
    </location>
</feature>
<feature type="compositionally biased region" description="Basic and acidic residues" evidence="1">
    <location>
        <begin position="182"/>
        <end position="192"/>
    </location>
</feature>
<dbReference type="KEGG" id="llu:AKJ09_05574"/>
<organism evidence="2 3">
    <name type="scientific">Labilithrix luteola</name>
    <dbReference type="NCBI Taxonomy" id="1391654"/>
    <lineage>
        <taxon>Bacteria</taxon>
        <taxon>Pseudomonadati</taxon>
        <taxon>Myxococcota</taxon>
        <taxon>Polyangia</taxon>
        <taxon>Polyangiales</taxon>
        <taxon>Labilitrichaceae</taxon>
        <taxon>Labilithrix</taxon>
    </lineage>
</organism>
<sequence>MAESTQNAEELFDEQELVRRVCEEGGIGSLDLSSRVIRATLFTLGQRLGEEDATELARRLPEPFGDSVVWANHDGSFGAAEFYERVRKLDGESRGFGLEHAQVVLRVVGTALTEELRERLARALPSEIARVMQPAHFGEPPPYGVPLVEAASEPLTSLASGRSGSRHPVSEAAPPAGQSHSVVREANPHGDVKLSSAQGMTQERLGRALADGHGGPPRPISEAHDEEAHDEEAHDEKEGAR</sequence>
<dbReference type="RefSeq" id="WP_146650026.1">
    <property type="nucleotide sequence ID" value="NZ_CP012333.1"/>
</dbReference>
<dbReference type="Pfam" id="PF10025">
    <property type="entry name" value="DUF2267"/>
    <property type="match status" value="1"/>
</dbReference>
<accession>A0A0K1PZE8</accession>
<evidence type="ECO:0008006" key="4">
    <source>
        <dbReference type="Google" id="ProtNLM"/>
    </source>
</evidence>
<dbReference type="STRING" id="1391654.AKJ09_05574"/>
<feature type="compositionally biased region" description="Basic and acidic residues" evidence="1">
    <location>
        <begin position="221"/>
        <end position="241"/>
    </location>
</feature>
<dbReference type="EMBL" id="CP012333">
    <property type="protein sequence ID" value="AKU98910.1"/>
    <property type="molecule type" value="Genomic_DNA"/>
</dbReference>
<dbReference type="OrthoDB" id="5522826at2"/>
<dbReference type="AlphaFoldDB" id="A0A0K1PZE8"/>
<proteinExistence type="predicted"/>
<evidence type="ECO:0000313" key="3">
    <source>
        <dbReference type="Proteomes" id="UP000064967"/>
    </source>
</evidence>
<dbReference type="Proteomes" id="UP000064967">
    <property type="component" value="Chromosome"/>
</dbReference>
<keyword evidence="3" id="KW-1185">Reference proteome</keyword>
<name>A0A0K1PZE8_9BACT</name>
<evidence type="ECO:0000256" key="1">
    <source>
        <dbReference type="SAM" id="MobiDB-lite"/>
    </source>
</evidence>
<dbReference type="InterPro" id="IPR018727">
    <property type="entry name" value="DUF2267"/>
</dbReference>